<gene>
    <name evidence="4" type="primary">LOC112052767</name>
</gene>
<name>A0A6J1NSA2_BICAN</name>
<dbReference type="RefSeq" id="XP_023947743.2">
    <property type="nucleotide sequence ID" value="XM_024091975.2"/>
</dbReference>
<proteinExistence type="predicted"/>
<dbReference type="Proteomes" id="UP001652582">
    <property type="component" value="Chromosome 12"/>
</dbReference>
<dbReference type="GO" id="GO:0030246">
    <property type="term" value="F:carbohydrate binding"/>
    <property type="evidence" value="ECO:0007669"/>
    <property type="project" value="UniProtKB-KW"/>
</dbReference>
<keyword evidence="3" id="KW-1185">Reference proteome</keyword>
<dbReference type="KEGG" id="bany:112052767"/>
<evidence type="ECO:0000313" key="4">
    <source>
        <dbReference type="RefSeq" id="XP_023947743.2"/>
    </source>
</evidence>
<keyword evidence="1" id="KW-0430">Lectin</keyword>
<feature type="domain" description="Galectin" evidence="2">
    <location>
        <begin position="41"/>
        <end position="182"/>
    </location>
</feature>
<dbReference type="PROSITE" id="PS51304">
    <property type="entry name" value="GALECTIN"/>
    <property type="match status" value="1"/>
</dbReference>
<dbReference type="Gene3D" id="2.60.120.200">
    <property type="match status" value="1"/>
</dbReference>
<dbReference type="InterPro" id="IPR001079">
    <property type="entry name" value="Galectin_CRD"/>
</dbReference>
<dbReference type="OrthoDB" id="7203600at2759"/>
<reference evidence="4" key="1">
    <citation type="submission" date="2025-08" db="UniProtKB">
        <authorList>
            <consortium name="RefSeq"/>
        </authorList>
    </citation>
    <scope>IDENTIFICATION</scope>
</reference>
<dbReference type="GeneID" id="112052767"/>
<evidence type="ECO:0000313" key="3">
    <source>
        <dbReference type="Proteomes" id="UP001652582"/>
    </source>
</evidence>
<accession>A0A6J1NSA2</accession>
<evidence type="ECO:0000259" key="2">
    <source>
        <dbReference type="PROSITE" id="PS51304"/>
    </source>
</evidence>
<organism evidence="3 4">
    <name type="scientific">Bicyclus anynana</name>
    <name type="common">Squinting bush brown butterfly</name>
    <dbReference type="NCBI Taxonomy" id="110368"/>
    <lineage>
        <taxon>Eukaryota</taxon>
        <taxon>Metazoa</taxon>
        <taxon>Ecdysozoa</taxon>
        <taxon>Arthropoda</taxon>
        <taxon>Hexapoda</taxon>
        <taxon>Insecta</taxon>
        <taxon>Pterygota</taxon>
        <taxon>Neoptera</taxon>
        <taxon>Endopterygota</taxon>
        <taxon>Lepidoptera</taxon>
        <taxon>Glossata</taxon>
        <taxon>Ditrysia</taxon>
        <taxon>Papilionoidea</taxon>
        <taxon>Nymphalidae</taxon>
        <taxon>Satyrinae</taxon>
        <taxon>Satyrini</taxon>
        <taxon>Mycalesina</taxon>
        <taxon>Bicyclus</taxon>
    </lineage>
</organism>
<sequence>MLKNCWECVMGSPVDNEVYGTMLNGGSQNTAWPESDTHNENMFRLPRPLRHGDLIEINGTLQDNPQRIRLNLTTGSYNPDVRNIACWAEANFAEGHFHISGSMNGQPDNNPPMGDPDLLGLFPADGKFNFTVAVKGNGFSSNLDIYVFEASMGTRTLKFNLNDITFLTIDGDINKIEDLKFTYA</sequence>
<dbReference type="InterPro" id="IPR013320">
    <property type="entry name" value="ConA-like_dom_sf"/>
</dbReference>
<protein>
    <submittedName>
        <fullName evidence="4">Uncharacterized protein LOC112052767 isoform X1</fullName>
    </submittedName>
</protein>
<dbReference type="SUPFAM" id="SSF49899">
    <property type="entry name" value="Concanavalin A-like lectins/glucanases"/>
    <property type="match status" value="1"/>
</dbReference>
<dbReference type="AlphaFoldDB" id="A0A6J1NSA2"/>
<evidence type="ECO:0000256" key="1">
    <source>
        <dbReference type="ARBA" id="ARBA00022734"/>
    </source>
</evidence>